<evidence type="ECO:0000313" key="1">
    <source>
        <dbReference type="EMBL" id="AQV96406.1"/>
    </source>
</evidence>
<gene>
    <name evidence="1" type="ORF">BJN34_21290</name>
</gene>
<proteinExistence type="predicted"/>
<name>A0A1U9UUN5_CUPNE</name>
<dbReference type="Proteomes" id="UP000189627">
    <property type="component" value="Chromosome 2"/>
</dbReference>
<dbReference type="EMBL" id="CP017758">
    <property type="protein sequence ID" value="AQV96406.1"/>
    <property type="molecule type" value="Genomic_DNA"/>
</dbReference>
<dbReference type="KEGG" id="cuh:BJN34_21290"/>
<dbReference type="AlphaFoldDB" id="A0A1U9UUN5"/>
<accession>A0A1U9UUN5</accession>
<organism evidence="1 2">
    <name type="scientific">Cupriavidus necator</name>
    <name type="common">Alcaligenes eutrophus</name>
    <name type="synonym">Ralstonia eutropha</name>
    <dbReference type="NCBI Taxonomy" id="106590"/>
    <lineage>
        <taxon>Bacteria</taxon>
        <taxon>Pseudomonadati</taxon>
        <taxon>Pseudomonadota</taxon>
        <taxon>Betaproteobacteria</taxon>
        <taxon>Burkholderiales</taxon>
        <taxon>Burkholderiaceae</taxon>
        <taxon>Cupriavidus</taxon>
    </lineage>
</organism>
<reference evidence="2" key="1">
    <citation type="submission" date="2017-02" db="EMBL/GenBank/DDBJ databases">
        <title>Complete genome sequence of Cupriavidus necator strain NH9, a 3-chlorobenzoate degrader.</title>
        <authorList>
            <person name="Moriuchi R."/>
            <person name="Dohra H."/>
            <person name="Ogawa N."/>
        </authorList>
    </citation>
    <scope>NUCLEOTIDE SEQUENCE [LARGE SCALE GENOMIC DNA]</scope>
    <source>
        <strain evidence="2">NH9</strain>
    </source>
</reference>
<evidence type="ECO:0000313" key="2">
    <source>
        <dbReference type="Proteomes" id="UP000189627"/>
    </source>
</evidence>
<protein>
    <submittedName>
        <fullName evidence="1">Uncharacterized protein</fullName>
    </submittedName>
</protein>
<sequence length="99" mass="11560">MPSEVQDMTVPKILNAISGLFRRPTTQRESSERRRYTLVELAELAERDSDEFERVLAAAGVPPAPADEDTPIVRRKWSELREIDRATFDYDEYIRYLKD</sequence>